<dbReference type="Pfam" id="PF07690">
    <property type="entry name" value="MFS_1"/>
    <property type="match status" value="1"/>
</dbReference>
<reference evidence="10 11" key="1">
    <citation type="submission" date="2023-03" db="EMBL/GenBank/DDBJ databases">
        <title>NovoSphingobium album sp. nov. isolated from polycyclic aromatic hydrocarbons- and heavy-metal polluted soil.</title>
        <authorList>
            <person name="Liu Z."/>
            <person name="Wang K."/>
        </authorList>
    </citation>
    <scope>NUCLEOTIDE SEQUENCE [LARGE SCALE GENOMIC DNA]</scope>
    <source>
        <strain evidence="10 11">H3SJ31-1</strain>
    </source>
</reference>
<keyword evidence="6 8" id="KW-0472">Membrane</keyword>
<feature type="domain" description="Major facilitator superfamily (MFS) profile" evidence="9">
    <location>
        <begin position="37"/>
        <end position="520"/>
    </location>
</feature>
<evidence type="ECO:0000256" key="1">
    <source>
        <dbReference type="ARBA" id="ARBA00004651"/>
    </source>
</evidence>
<evidence type="ECO:0000256" key="7">
    <source>
        <dbReference type="SAM" id="MobiDB-lite"/>
    </source>
</evidence>
<dbReference type="InterPro" id="IPR004638">
    <property type="entry name" value="EmrB-like"/>
</dbReference>
<evidence type="ECO:0000256" key="3">
    <source>
        <dbReference type="ARBA" id="ARBA00022475"/>
    </source>
</evidence>
<accession>A0ABT5WWT7</accession>
<evidence type="ECO:0000256" key="5">
    <source>
        <dbReference type="ARBA" id="ARBA00022989"/>
    </source>
</evidence>
<evidence type="ECO:0000313" key="11">
    <source>
        <dbReference type="Proteomes" id="UP001216253"/>
    </source>
</evidence>
<comment type="subcellular location">
    <subcellularLocation>
        <location evidence="1">Cell membrane</location>
        <topology evidence="1">Multi-pass membrane protein</topology>
    </subcellularLocation>
</comment>
<dbReference type="RefSeq" id="WP_275230438.1">
    <property type="nucleotide sequence ID" value="NZ_JARESE010000079.1"/>
</dbReference>
<sequence>MAAAAVAPGSLSGAQPGTASGHGDRHPPLTGIKLLIAAIAIGFGNFLVVLDTTIANVSVPNIAGSLGVSASQGTWVITSYAVAEAITVPLTGWLTRRFGAQKVFIACYLAFGILSLLCGLAMSMGMLIAGRVLLGLAGGPLMPLSQMLLLRIFPPEKATLASVIWAMTTVIAPVAGPILGGIISDGAGWPWIFYIKVPIAFACGLTAWWLLRGQPDPKAHASIDVVGLGLLIVWVGAFQIMIDEGRNKDWFASTEIVVLGIVSLVGFLAFLFWELTEKNPIVNLRIFRHRGFTAAAITYSAGFGAFFASLVIFPLWLQQNMGYTATWAGYATGIMGVLSIGCAPLVGKAVEKIDARMIIFTGLAGLGLLNAWRTLFTGDATFWQIAGPTFLSGAFMVMFFVPVTGLAMASVDPDEAADAAGLSNFMRTLAGAFATALVQTGWSNAGREKQTALADSMTGGQQVLDGMIANGTPPDVAVSSLSFLVERESVMLATLEMFGVVAIVFAFSAMLIWLAPKPKGPIDTSGGH</sequence>
<feature type="transmembrane region" description="Helical" evidence="8">
    <location>
        <begin position="128"/>
        <end position="150"/>
    </location>
</feature>
<evidence type="ECO:0000256" key="2">
    <source>
        <dbReference type="ARBA" id="ARBA00022448"/>
    </source>
</evidence>
<name>A0ABT5WWT7_9SPHN</name>
<dbReference type="InterPro" id="IPR020846">
    <property type="entry name" value="MFS_dom"/>
</dbReference>
<gene>
    <name evidence="10" type="ORF">PYV00_21690</name>
</gene>
<dbReference type="InterPro" id="IPR011701">
    <property type="entry name" value="MFS"/>
</dbReference>
<feature type="transmembrane region" description="Helical" evidence="8">
    <location>
        <begin position="382"/>
        <end position="401"/>
    </location>
</feature>
<dbReference type="Gene3D" id="1.20.1250.20">
    <property type="entry name" value="MFS general substrate transporter like domains"/>
    <property type="match status" value="1"/>
</dbReference>
<protein>
    <submittedName>
        <fullName evidence="10">DHA2 family efflux MFS transporter permease subunit</fullName>
    </submittedName>
</protein>
<feature type="transmembrane region" description="Helical" evidence="8">
    <location>
        <begin position="162"/>
        <end position="183"/>
    </location>
</feature>
<feature type="transmembrane region" description="Helical" evidence="8">
    <location>
        <begin position="189"/>
        <end position="211"/>
    </location>
</feature>
<feature type="transmembrane region" description="Helical" evidence="8">
    <location>
        <begin position="223"/>
        <end position="242"/>
    </location>
</feature>
<keyword evidence="11" id="KW-1185">Reference proteome</keyword>
<dbReference type="CDD" id="cd17503">
    <property type="entry name" value="MFS_LmrB_MDR_like"/>
    <property type="match status" value="1"/>
</dbReference>
<keyword evidence="4 8" id="KW-0812">Transmembrane</keyword>
<keyword evidence="3" id="KW-1003">Cell membrane</keyword>
<dbReference type="SUPFAM" id="SSF103473">
    <property type="entry name" value="MFS general substrate transporter"/>
    <property type="match status" value="1"/>
</dbReference>
<feature type="transmembrane region" description="Helical" evidence="8">
    <location>
        <begin position="254"/>
        <end position="273"/>
    </location>
</feature>
<dbReference type="PANTHER" id="PTHR23501:SF174">
    <property type="entry name" value="MULTIDRUG EXPORT PROTEIN EMRB-RELATED"/>
    <property type="match status" value="1"/>
</dbReference>
<proteinExistence type="predicted"/>
<evidence type="ECO:0000256" key="6">
    <source>
        <dbReference type="ARBA" id="ARBA00023136"/>
    </source>
</evidence>
<feature type="region of interest" description="Disordered" evidence="7">
    <location>
        <begin position="1"/>
        <end position="24"/>
    </location>
</feature>
<evidence type="ECO:0000256" key="8">
    <source>
        <dbReference type="SAM" id="Phobius"/>
    </source>
</evidence>
<feature type="transmembrane region" description="Helical" evidence="8">
    <location>
        <begin position="31"/>
        <end position="50"/>
    </location>
</feature>
<dbReference type="Proteomes" id="UP001216253">
    <property type="component" value="Unassembled WGS sequence"/>
</dbReference>
<evidence type="ECO:0000259" key="9">
    <source>
        <dbReference type="PROSITE" id="PS50850"/>
    </source>
</evidence>
<keyword evidence="5 8" id="KW-1133">Transmembrane helix</keyword>
<comment type="caution">
    <text evidence="10">The sequence shown here is derived from an EMBL/GenBank/DDBJ whole genome shotgun (WGS) entry which is preliminary data.</text>
</comment>
<feature type="transmembrane region" description="Helical" evidence="8">
    <location>
        <begin position="294"/>
        <end position="315"/>
    </location>
</feature>
<dbReference type="PANTHER" id="PTHR23501">
    <property type="entry name" value="MAJOR FACILITATOR SUPERFAMILY"/>
    <property type="match status" value="1"/>
</dbReference>
<evidence type="ECO:0000313" key="10">
    <source>
        <dbReference type="EMBL" id="MDE8654314.1"/>
    </source>
</evidence>
<feature type="transmembrane region" description="Helical" evidence="8">
    <location>
        <begin position="327"/>
        <end position="346"/>
    </location>
</feature>
<dbReference type="NCBIfam" id="TIGR00711">
    <property type="entry name" value="efflux_EmrB"/>
    <property type="match status" value="1"/>
</dbReference>
<dbReference type="EMBL" id="JARESE010000079">
    <property type="protein sequence ID" value="MDE8654314.1"/>
    <property type="molecule type" value="Genomic_DNA"/>
</dbReference>
<organism evidence="10 11">
    <name type="scientific">Novosphingobium album</name>
    <name type="common">ex Liu et al. 2023</name>
    <dbReference type="NCBI Taxonomy" id="3031130"/>
    <lineage>
        <taxon>Bacteria</taxon>
        <taxon>Pseudomonadati</taxon>
        <taxon>Pseudomonadota</taxon>
        <taxon>Alphaproteobacteria</taxon>
        <taxon>Sphingomonadales</taxon>
        <taxon>Sphingomonadaceae</taxon>
        <taxon>Novosphingobium</taxon>
    </lineage>
</organism>
<feature type="transmembrane region" description="Helical" evidence="8">
    <location>
        <begin position="490"/>
        <end position="515"/>
    </location>
</feature>
<evidence type="ECO:0000256" key="4">
    <source>
        <dbReference type="ARBA" id="ARBA00022692"/>
    </source>
</evidence>
<dbReference type="PROSITE" id="PS50850">
    <property type="entry name" value="MFS"/>
    <property type="match status" value="1"/>
</dbReference>
<dbReference type="InterPro" id="IPR036259">
    <property type="entry name" value="MFS_trans_sf"/>
</dbReference>
<feature type="transmembrane region" description="Helical" evidence="8">
    <location>
        <begin position="103"/>
        <end position="122"/>
    </location>
</feature>
<feature type="transmembrane region" description="Helical" evidence="8">
    <location>
        <begin position="358"/>
        <end position="376"/>
    </location>
</feature>
<keyword evidence="2" id="KW-0813">Transport</keyword>